<comment type="caution">
    <text evidence="1">The sequence shown here is derived from an EMBL/GenBank/DDBJ whole genome shotgun (WGS) entry which is preliminary data.</text>
</comment>
<dbReference type="EMBL" id="BGZK01000162">
    <property type="protein sequence ID" value="GBP24527.1"/>
    <property type="molecule type" value="Genomic_DNA"/>
</dbReference>
<name>A0A4C1UEJ2_EUMVA</name>
<reference evidence="1 2" key="1">
    <citation type="journal article" date="2019" name="Commun. Biol.">
        <title>The bagworm genome reveals a unique fibroin gene that provides high tensile strength.</title>
        <authorList>
            <person name="Kono N."/>
            <person name="Nakamura H."/>
            <person name="Ohtoshi R."/>
            <person name="Tomita M."/>
            <person name="Numata K."/>
            <person name="Arakawa K."/>
        </authorList>
    </citation>
    <scope>NUCLEOTIDE SEQUENCE [LARGE SCALE GENOMIC DNA]</scope>
</reference>
<keyword evidence="2" id="KW-1185">Reference proteome</keyword>
<organism evidence="1 2">
    <name type="scientific">Eumeta variegata</name>
    <name type="common">Bagworm moth</name>
    <name type="synonym">Eumeta japonica</name>
    <dbReference type="NCBI Taxonomy" id="151549"/>
    <lineage>
        <taxon>Eukaryota</taxon>
        <taxon>Metazoa</taxon>
        <taxon>Ecdysozoa</taxon>
        <taxon>Arthropoda</taxon>
        <taxon>Hexapoda</taxon>
        <taxon>Insecta</taxon>
        <taxon>Pterygota</taxon>
        <taxon>Neoptera</taxon>
        <taxon>Endopterygota</taxon>
        <taxon>Lepidoptera</taxon>
        <taxon>Glossata</taxon>
        <taxon>Ditrysia</taxon>
        <taxon>Tineoidea</taxon>
        <taxon>Psychidae</taxon>
        <taxon>Oiketicinae</taxon>
        <taxon>Eumeta</taxon>
    </lineage>
</organism>
<gene>
    <name evidence="1" type="ORF">EVAR_20851_1</name>
</gene>
<evidence type="ECO:0000313" key="2">
    <source>
        <dbReference type="Proteomes" id="UP000299102"/>
    </source>
</evidence>
<protein>
    <submittedName>
        <fullName evidence="1">Uncharacterized protein</fullName>
    </submittedName>
</protein>
<sequence>MDLALDVRIHTWILSRVSKATELIVLTNKVGSSSMMHPLLDHVSHSSGPIAERLREHATRADSSSSGFCSYISRYLIPGRLPAAAIVARDEQSITCSGP</sequence>
<evidence type="ECO:0000313" key="1">
    <source>
        <dbReference type="EMBL" id="GBP24527.1"/>
    </source>
</evidence>
<dbReference type="AlphaFoldDB" id="A0A4C1UEJ2"/>
<dbReference type="Proteomes" id="UP000299102">
    <property type="component" value="Unassembled WGS sequence"/>
</dbReference>
<accession>A0A4C1UEJ2</accession>
<proteinExistence type="predicted"/>